<sequence length="410" mass="46430">MPEGQKPPKKRKLVDKNVPSAIVSDPAFAVDSKMYQDLLDMEKKLDWTTMRKKAEVQDALARVPSMTRTLRLFVSHSVSEQRWQQGDAPVEPSPETGKGIPAWQLKIEGRLLELPNPRWREKTPRPLSTFVKSMIVEFDRDPALYPDGNIVEWERGSNQPTLDGFTIRRKGDAPTKTRIILHLEQYPEHYKVHPELGIKEDSRVGVIQALWNYVKVQSLQDKVDRRRVRIDGPLRPIVANVMNGQAPETLPFVSLPELVNRYLSPPDPIIIHYNFDPNESPPEKPSAWDIEVRVEDVALKAKMSGLTISAAGGTTKEITKLDDEIATLVQSLHSSVLKRTFLNSFASDPSGFIQSFLESQSRDLETILGSGPTDGATLRREDLQRSEFFRMPWVEEAVAVWDGLRLANRA</sequence>
<organism evidence="1 2">
    <name type="scientific">Vararia minispora EC-137</name>
    <dbReference type="NCBI Taxonomy" id="1314806"/>
    <lineage>
        <taxon>Eukaryota</taxon>
        <taxon>Fungi</taxon>
        <taxon>Dikarya</taxon>
        <taxon>Basidiomycota</taxon>
        <taxon>Agaricomycotina</taxon>
        <taxon>Agaricomycetes</taxon>
        <taxon>Russulales</taxon>
        <taxon>Lachnocladiaceae</taxon>
        <taxon>Vararia</taxon>
    </lineage>
</organism>
<comment type="caution">
    <text evidence="1">The sequence shown here is derived from an EMBL/GenBank/DDBJ whole genome shotgun (WGS) entry which is preliminary data.</text>
</comment>
<dbReference type="EMBL" id="MU273603">
    <property type="protein sequence ID" value="KAI0030842.1"/>
    <property type="molecule type" value="Genomic_DNA"/>
</dbReference>
<name>A0ACB8QGS3_9AGAM</name>
<evidence type="ECO:0000313" key="2">
    <source>
        <dbReference type="Proteomes" id="UP000814128"/>
    </source>
</evidence>
<protein>
    <submittedName>
        <fullName evidence="1">SWI/SNF complex 60 kDa subunit</fullName>
    </submittedName>
</protein>
<proteinExistence type="predicted"/>
<reference evidence="1" key="1">
    <citation type="submission" date="2021-02" db="EMBL/GenBank/DDBJ databases">
        <authorList>
            <consortium name="DOE Joint Genome Institute"/>
            <person name="Ahrendt S."/>
            <person name="Looney B.P."/>
            <person name="Miyauchi S."/>
            <person name="Morin E."/>
            <person name="Drula E."/>
            <person name="Courty P.E."/>
            <person name="Chicoki N."/>
            <person name="Fauchery L."/>
            <person name="Kohler A."/>
            <person name="Kuo A."/>
            <person name="Labutti K."/>
            <person name="Pangilinan J."/>
            <person name="Lipzen A."/>
            <person name="Riley R."/>
            <person name="Andreopoulos W."/>
            <person name="He G."/>
            <person name="Johnson J."/>
            <person name="Barry K.W."/>
            <person name="Grigoriev I.V."/>
            <person name="Nagy L."/>
            <person name="Hibbett D."/>
            <person name="Henrissat B."/>
            <person name="Matheny P.B."/>
            <person name="Labbe J."/>
            <person name="Martin F."/>
        </authorList>
    </citation>
    <scope>NUCLEOTIDE SEQUENCE</scope>
    <source>
        <strain evidence="1">EC-137</strain>
    </source>
</reference>
<dbReference type="Proteomes" id="UP000814128">
    <property type="component" value="Unassembled WGS sequence"/>
</dbReference>
<reference evidence="1" key="2">
    <citation type="journal article" date="2022" name="New Phytol.">
        <title>Evolutionary transition to the ectomycorrhizal habit in the genomes of a hyperdiverse lineage of mushroom-forming fungi.</title>
        <authorList>
            <person name="Looney B."/>
            <person name="Miyauchi S."/>
            <person name="Morin E."/>
            <person name="Drula E."/>
            <person name="Courty P.E."/>
            <person name="Kohler A."/>
            <person name="Kuo A."/>
            <person name="LaButti K."/>
            <person name="Pangilinan J."/>
            <person name="Lipzen A."/>
            <person name="Riley R."/>
            <person name="Andreopoulos W."/>
            <person name="He G."/>
            <person name="Johnson J."/>
            <person name="Nolan M."/>
            <person name="Tritt A."/>
            <person name="Barry K.W."/>
            <person name="Grigoriev I.V."/>
            <person name="Nagy L.G."/>
            <person name="Hibbett D."/>
            <person name="Henrissat B."/>
            <person name="Matheny P.B."/>
            <person name="Labbe J."/>
            <person name="Martin F.M."/>
        </authorList>
    </citation>
    <scope>NUCLEOTIDE SEQUENCE</scope>
    <source>
        <strain evidence="1">EC-137</strain>
    </source>
</reference>
<evidence type="ECO:0000313" key="1">
    <source>
        <dbReference type="EMBL" id="KAI0030842.1"/>
    </source>
</evidence>
<keyword evidence="2" id="KW-1185">Reference proteome</keyword>
<gene>
    <name evidence="1" type="ORF">K488DRAFT_87383</name>
</gene>
<accession>A0ACB8QGS3</accession>